<organism evidence="2 3">
    <name type="scientific">Pristionchus mayeri</name>
    <dbReference type="NCBI Taxonomy" id="1317129"/>
    <lineage>
        <taxon>Eukaryota</taxon>
        <taxon>Metazoa</taxon>
        <taxon>Ecdysozoa</taxon>
        <taxon>Nematoda</taxon>
        <taxon>Chromadorea</taxon>
        <taxon>Rhabditida</taxon>
        <taxon>Rhabditina</taxon>
        <taxon>Diplogasteromorpha</taxon>
        <taxon>Diplogasteroidea</taxon>
        <taxon>Neodiplogasteridae</taxon>
        <taxon>Pristionchus</taxon>
    </lineage>
</organism>
<dbReference type="AlphaFoldDB" id="A0AAN5IDC1"/>
<proteinExistence type="predicted"/>
<feature type="region of interest" description="Disordered" evidence="1">
    <location>
        <begin position="345"/>
        <end position="400"/>
    </location>
</feature>
<keyword evidence="3" id="KW-1185">Reference proteome</keyword>
<gene>
    <name evidence="2" type="ORF">PMAYCL1PPCAC_28651</name>
</gene>
<sequence length="439" mass="50093">MSGPRIFISFKHGNAVYLKNSDTDCALTLGNIVDICVSAANVKCYTGSDSFYTGSDRDTGSDSFFEVCDIDSRTRIREDIRVEKNTYDDKTIFSVICSAEVIEQSDEYFLLETPIIGAALFYFEQCPRNMTVGEIWRIKMHRLRNKQNMPSHWVVHAVVDDHPIRTESSQLGSERRCGESATSQSFADPLEEDRGWGTVIITGVANGTWFGSCYLADTIFIPHLLVRELKVPEPGAFYRIKCSYEGNRWTAYDLNPNPVYSEDYEIVRDKDCSVQVWCFAKIESSQGTSFTIFNEILGAATFPHKFAHSDMRLGDEVEALYYRVKNTTNPTHWMAKECRIVCGRENSSGDTRTNEKHERQRIVEEGDQGFPQNNTGSPSSSSRKESSSPIQQRKQKDRRVLDKMSYFMSLPQIKLLKTKCPDELKTIENILSKDRDRLH</sequence>
<evidence type="ECO:0000256" key="1">
    <source>
        <dbReference type="SAM" id="MobiDB-lite"/>
    </source>
</evidence>
<accession>A0AAN5IDC1</accession>
<dbReference type="EMBL" id="BTRK01000006">
    <property type="protein sequence ID" value="GMR58456.1"/>
    <property type="molecule type" value="Genomic_DNA"/>
</dbReference>
<evidence type="ECO:0000313" key="3">
    <source>
        <dbReference type="Proteomes" id="UP001328107"/>
    </source>
</evidence>
<name>A0AAN5IDC1_9BILA</name>
<comment type="caution">
    <text evidence="2">The sequence shown here is derived from an EMBL/GenBank/DDBJ whole genome shotgun (WGS) entry which is preliminary data.</text>
</comment>
<feature type="compositionally biased region" description="Basic and acidic residues" evidence="1">
    <location>
        <begin position="352"/>
        <end position="364"/>
    </location>
</feature>
<evidence type="ECO:0000313" key="2">
    <source>
        <dbReference type="EMBL" id="GMR58456.1"/>
    </source>
</evidence>
<dbReference type="Proteomes" id="UP001328107">
    <property type="component" value="Unassembled WGS sequence"/>
</dbReference>
<protein>
    <submittedName>
        <fullName evidence="2">Uncharacterized protein</fullName>
    </submittedName>
</protein>
<reference evidence="3" key="1">
    <citation type="submission" date="2022-10" db="EMBL/GenBank/DDBJ databases">
        <title>Genome assembly of Pristionchus species.</title>
        <authorList>
            <person name="Yoshida K."/>
            <person name="Sommer R.J."/>
        </authorList>
    </citation>
    <scope>NUCLEOTIDE SEQUENCE [LARGE SCALE GENOMIC DNA]</scope>
    <source>
        <strain evidence="3">RS5460</strain>
    </source>
</reference>